<comment type="similarity">
    <text evidence="2">Belongs to the DedA family.</text>
</comment>
<feature type="transmembrane region" description="Helical" evidence="7">
    <location>
        <begin position="59"/>
        <end position="80"/>
    </location>
</feature>
<comment type="caution">
    <text evidence="9">The sequence shown here is derived from an EMBL/GenBank/DDBJ whole genome shotgun (WGS) entry which is preliminary data.</text>
</comment>
<evidence type="ECO:0000259" key="8">
    <source>
        <dbReference type="Pfam" id="PF09335"/>
    </source>
</evidence>
<accession>A0A4U5WZS2</accession>
<evidence type="ECO:0000256" key="3">
    <source>
        <dbReference type="ARBA" id="ARBA00022475"/>
    </source>
</evidence>
<evidence type="ECO:0000256" key="1">
    <source>
        <dbReference type="ARBA" id="ARBA00004651"/>
    </source>
</evidence>
<dbReference type="PANTHER" id="PTHR42709">
    <property type="entry name" value="ALKALINE PHOSPHATASE LIKE PROTEIN"/>
    <property type="match status" value="1"/>
</dbReference>
<dbReference type="InterPro" id="IPR032816">
    <property type="entry name" value="VTT_dom"/>
</dbReference>
<proteinExistence type="inferred from homology"/>
<evidence type="ECO:0000256" key="2">
    <source>
        <dbReference type="ARBA" id="ARBA00010792"/>
    </source>
</evidence>
<reference evidence="9 10" key="1">
    <citation type="submission" date="2019-04" db="EMBL/GenBank/DDBJ databases">
        <title>Streptomyces lasaliensis sp.nov., an Actinomycete isolated from soil which produces the polyether antibiotic lasalocid.</title>
        <authorList>
            <person name="Erwin G."/>
            <person name="Haber C."/>
        </authorList>
    </citation>
    <scope>NUCLEOTIDE SEQUENCE [LARGE SCALE GENOMIC DNA]</scope>
    <source>
        <strain evidence="9 10">DSM 40089</strain>
    </source>
</reference>
<gene>
    <name evidence="9" type="ORF">E4U92_19305</name>
</gene>
<dbReference type="Proteomes" id="UP000308632">
    <property type="component" value="Unassembled WGS sequence"/>
</dbReference>
<dbReference type="PANTHER" id="PTHR42709:SF6">
    <property type="entry name" value="UNDECAPRENYL PHOSPHATE TRANSPORTER A"/>
    <property type="match status" value="1"/>
</dbReference>
<dbReference type="AlphaFoldDB" id="A0A4U5WZS2"/>
<feature type="domain" description="VTT" evidence="8">
    <location>
        <begin position="39"/>
        <end position="165"/>
    </location>
</feature>
<sequence length="217" mass="23058">MSAGPGLPGALAHLEPLLDKGGYPALALLVGLDNALIPVPGQTMLVMAAVYAGTGRMNVVAVALVAWAAATAGAEATYLLGRRQGSALIDRYGHHVRLTPQRYARAETFYRRRGTSIVCAARFVDVLRQTNGLLAGANHLPHASFSAANAVGAAAWAGAWTALGYGAGTNIGPLYREAVRYQLLLLPALALLLAFVIARVWWKRRHRQPQDRASASR</sequence>
<dbReference type="GO" id="GO:0005886">
    <property type="term" value="C:plasma membrane"/>
    <property type="evidence" value="ECO:0007669"/>
    <property type="project" value="UniProtKB-SubCell"/>
</dbReference>
<evidence type="ECO:0000256" key="7">
    <source>
        <dbReference type="SAM" id="Phobius"/>
    </source>
</evidence>
<keyword evidence="6 7" id="KW-0472">Membrane</keyword>
<dbReference type="Pfam" id="PF09335">
    <property type="entry name" value="VTT_dom"/>
    <property type="match status" value="1"/>
</dbReference>
<evidence type="ECO:0000313" key="9">
    <source>
        <dbReference type="EMBL" id="TKT08139.1"/>
    </source>
</evidence>
<dbReference type="RefSeq" id="WP_137301675.1">
    <property type="nucleotide sequence ID" value="NZ_BMVD01000008.1"/>
</dbReference>
<keyword evidence="5 7" id="KW-1133">Transmembrane helix</keyword>
<name>A0A4U5WZS2_STRGB</name>
<keyword evidence="4 7" id="KW-0812">Transmembrane</keyword>
<dbReference type="EMBL" id="SZPR01000015">
    <property type="protein sequence ID" value="TKT08139.1"/>
    <property type="molecule type" value="Genomic_DNA"/>
</dbReference>
<feature type="transmembrane region" description="Helical" evidence="7">
    <location>
        <begin position="183"/>
        <end position="202"/>
    </location>
</feature>
<evidence type="ECO:0000256" key="6">
    <source>
        <dbReference type="ARBA" id="ARBA00023136"/>
    </source>
</evidence>
<protein>
    <submittedName>
        <fullName evidence="9">DedA family protein</fullName>
    </submittedName>
</protein>
<comment type="subcellular location">
    <subcellularLocation>
        <location evidence="1">Cell membrane</location>
        <topology evidence="1">Multi-pass membrane protein</topology>
    </subcellularLocation>
</comment>
<evidence type="ECO:0000256" key="5">
    <source>
        <dbReference type="ARBA" id="ARBA00022989"/>
    </source>
</evidence>
<evidence type="ECO:0000313" key="10">
    <source>
        <dbReference type="Proteomes" id="UP000308632"/>
    </source>
</evidence>
<organism evidence="9 10">
    <name type="scientific">Streptomyces galbus</name>
    <dbReference type="NCBI Taxonomy" id="33898"/>
    <lineage>
        <taxon>Bacteria</taxon>
        <taxon>Bacillati</taxon>
        <taxon>Actinomycetota</taxon>
        <taxon>Actinomycetes</taxon>
        <taxon>Kitasatosporales</taxon>
        <taxon>Streptomycetaceae</taxon>
        <taxon>Streptomyces</taxon>
    </lineage>
</organism>
<dbReference type="InterPro" id="IPR051311">
    <property type="entry name" value="DedA_domain"/>
</dbReference>
<keyword evidence="3" id="KW-1003">Cell membrane</keyword>
<evidence type="ECO:0000256" key="4">
    <source>
        <dbReference type="ARBA" id="ARBA00022692"/>
    </source>
</evidence>